<accession>A0A3D9FPD2</accession>
<gene>
    <name evidence="1" type="ORF">BD847_3703</name>
</gene>
<dbReference type="InterPro" id="IPR014937">
    <property type="entry name" value="DUF1810"/>
</dbReference>
<dbReference type="Proteomes" id="UP000257004">
    <property type="component" value="Unassembled WGS sequence"/>
</dbReference>
<evidence type="ECO:0000313" key="1">
    <source>
        <dbReference type="EMBL" id="RED22195.1"/>
    </source>
</evidence>
<dbReference type="AlphaFoldDB" id="A0A3D9FPD2"/>
<proteinExistence type="predicted"/>
<protein>
    <submittedName>
        <fullName evidence="1">Uncharacterized protein (DUF1810 family)</fullName>
    </submittedName>
</protein>
<dbReference type="Gene3D" id="1.25.40.380">
    <property type="entry name" value="Protein of unknown function DUF1810"/>
    <property type="match status" value="1"/>
</dbReference>
<organism evidence="1 2">
    <name type="scientific">Flavobacterium cutihirudinis</name>
    <dbReference type="NCBI Taxonomy" id="1265740"/>
    <lineage>
        <taxon>Bacteria</taxon>
        <taxon>Pseudomonadati</taxon>
        <taxon>Bacteroidota</taxon>
        <taxon>Flavobacteriia</taxon>
        <taxon>Flavobacteriales</taxon>
        <taxon>Flavobacteriaceae</taxon>
        <taxon>Flavobacterium</taxon>
    </lineage>
</organism>
<dbReference type="EMBL" id="QRDQ01000011">
    <property type="protein sequence ID" value="RED22195.1"/>
    <property type="molecule type" value="Genomic_DNA"/>
</dbReference>
<comment type="caution">
    <text evidence="1">The sequence shown here is derived from an EMBL/GenBank/DDBJ whole genome shotgun (WGS) entry which is preliminary data.</text>
</comment>
<dbReference type="InterPro" id="IPR036287">
    <property type="entry name" value="Rv1873-like_sf"/>
</dbReference>
<dbReference type="Pfam" id="PF08837">
    <property type="entry name" value="DUF1810"/>
    <property type="match status" value="1"/>
</dbReference>
<name>A0A3D9FPD2_9FLAO</name>
<sequence>MFCLGSILPLEEPIEIFDFYRIEWSEKVFLPEKTVRYSFFKKLKPTLYEPFIRQTLSFLLLLQPFSKYNTIMAYSNNDLSRFLDAQNKLYLTALSEISKGKKETHWMWFIFPQIKGLGKSDTANLYAITDLQEATDYLEHPILGKHLIEISELLLSFKMKSADGIFGDLDARKLRSSMTLFSMVENTNPIFQEILEAFFSGESDPLTLSIINSTIKSSAEAVEI</sequence>
<dbReference type="SUPFAM" id="SSF140736">
    <property type="entry name" value="Rv1873-like"/>
    <property type="match status" value="1"/>
</dbReference>
<reference evidence="1 2" key="1">
    <citation type="submission" date="2018-07" db="EMBL/GenBank/DDBJ databases">
        <title>Genomic Encyclopedia of Archaeal and Bacterial Type Strains, Phase II (KMG-II): from individual species to whole genera.</title>
        <authorList>
            <person name="Goeker M."/>
        </authorList>
    </citation>
    <scope>NUCLEOTIDE SEQUENCE [LARGE SCALE GENOMIC DNA]</scope>
    <source>
        <strain evidence="1 2">DSM 25795</strain>
    </source>
</reference>
<evidence type="ECO:0000313" key="2">
    <source>
        <dbReference type="Proteomes" id="UP000257004"/>
    </source>
</evidence>
<keyword evidence="2" id="KW-1185">Reference proteome</keyword>